<sequence>MSLPEEEKDGMFDSLRSALGTSGFQELMSEASRNHKARVIQEDSVRIAAGGEKIQTVDELRRTEVPLYMKALQQYHPGDGTWGFVVFKTCRYDDGERWSQFKSKWDAVISSMFDGESIVDGIAEVNRRFTIKWIEDPQLEGASPQQVAERYSNFFAQTEAAMLPEMYLVVNEASLQSFFDSKILTPIPWTSETIIPYALAVPLASQDADSDYGSQPFFNVAVGSLDTLWGVIASNFQPLRELSAGMRDDQIWLADTGLRFQMGGIQNTIGRRG</sequence>
<dbReference type="OrthoDB" id="4869816at2759"/>
<evidence type="ECO:0000313" key="2">
    <source>
        <dbReference type="Proteomes" id="UP000027730"/>
    </source>
</evidence>
<reference evidence="1 2" key="1">
    <citation type="journal article" date="2014" name="BMC Genomics">
        <title>Genome sequencing of four Aureobasidium pullulans varieties: biotechnological potential, stress tolerance, and description of new species.</title>
        <authorList>
            <person name="Gostin Ar C."/>
            <person name="Ohm R.A."/>
            <person name="Kogej T."/>
            <person name="Sonjak S."/>
            <person name="Turk M."/>
            <person name="Zajc J."/>
            <person name="Zalar P."/>
            <person name="Grube M."/>
            <person name="Sun H."/>
            <person name="Han J."/>
            <person name="Sharma A."/>
            <person name="Chiniquy J."/>
            <person name="Ngan C.Y."/>
            <person name="Lipzen A."/>
            <person name="Barry K."/>
            <person name="Grigoriev I.V."/>
            <person name="Gunde-Cimerman N."/>
        </authorList>
    </citation>
    <scope>NUCLEOTIDE SEQUENCE [LARGE SCALE GENOMIC DNA]</scope>
    <source>
        <strain evidence="1 2">CBS 147.97</strain>
    </source>
</reference>
<gene>
    <name evidence="1" type="ORF">M436DRAFT_80917</name>
</gene>
<dbReference type="HOGENOM" id="CLU_073108_0_0_1"/>
<protein>
    <submittedName>
        <fullName evidence="1">Uncharacterized protein</fullName>
    </submittedName>
</protein>
<dbReference type="Proteomes" id="UP000027730">
    <property type="component" value="Unassembled WGS sequence"/>
</dbReference>
<organism evidence="1 2">
    <name type="scientific">Aureobasidium namibiae CBS 147.97</name>
    <dbReference type="NCBI Taxonomy" id="1043004"/>
    <lineage>
        <taxon>Eukaryota</taxon>
        <taxon>Fungi</taxon>
        <taxon>Dikarya</taxon>
        <taxon>Ascomycota</taxon>
        <taxon>Pezizomycotina</taxon>
        <taxon>Dothideomycetes</taxon>
        <taxon>Dothideomycetidae</taxon>
        <taxon>Dothideales</taxon>
        <taxon>Saccotheciaceae</taxon>
        <taxon>Aureobasidium</taxon>
    </lineage>
</organism>
<dbReference type="EMBL" id="KL584707">
    <property type="protein sequence ID" value="KEQ74491.1"/>
    <property type="molecule type" value="Genomic_DNA"/>
</dbReference>
<proteinExistence type="predicted"/>
<dbReference type="RefSeq" id="XP_013428810.1">
    <property type="nucleotide sequence ID" value="XM_013573356.1"/>
</dbReference>
<accession>A0A074XIW0</accession>
<evidence type="ECO:0000313" key="1">
    <source>
        <dbReference type="EMBL" id="KEQ74491.1"/>
    </source>
</evidence>
<dbReference type="AlphaFoldDB" id="A0A074XIW0"/>
<keyword evidence="2" id="KW-1185">Reference proteome</keyword>
<name>A0A074XIW0_9PEZI</name>
<dbReference type="GeneID" id="25416704"/>